<evidence type="ECO:0000256" key="2">
    <source>
        <dbReference type="ARBA" id="ARBA00022475"/>
    </source>
</evidence>
<feature type="transmembrane region" description="Helical" evidence="6">
    <location>
        <begin position="119"/>
        <end position="136"/>
    </location>
</feature>
<dbReference type="Pfam" id="PF01943">
    <property type="entry name" value="Polysacc_synt"/>
    <property type="match status" value="1"/>
</dbReference>
<dbReference type="EMBL" id="DXAJ01000104">
    <property type="protein sequence ID" value="HJA03117.1"/>
    <property type="molecule type" value="Genomic_DNA"/>
</dbReference>
<gene>
    <name evidence="7" type="ORF">H9797_07075</name>
</gene>
<feature type="transmembrane region" description="Helical" evidence="6">
    <location>
        <begin position="398"/>
        <end position="419"/>
    </location>
</feature>
<feature type="transmembrane region" description="Helical" evidence="6">
    <location>
        <begin position="40"/>
        <end position="60"/>
    </location>
</feature>
<feature type="transmembrane region" description="Helical" evidence="6">
    <location>
        <begin position="181"/>
        <end position="205"/>
    </location>
</feature>
<feature type="transmembrane region" description="Helical" evidence="6">
    <location>
        <begin position="81"/>
        <end position="107"/>
    </location>
</feature>
<feature type="transmembrane region" description="Helical" evidence="6">
    <location>
        <begin position="373"/>
        <end position="392"/>
    </location>
</feature>
<sequence>MDLLRTSALVTAFSAAEHCLGFLYRILLSRTLGAEGLGRYQMALTVFSVLLMLSASGLPATLSRTVAAHRTRGDKRAERSAVTAALLLSFCVSLFFEALLFALRPLFAGVFSDEGAERLFYILLLGLPPTAVYAVLRGYFWGEKRFFLYSFTELSEEAVMIAAGSCLLVFCPLALAKETLAAGAVLLSRLFSFSLAFSCFLARGGAFASPKRAIKPLLASALPLTAMRAASSLTGMLVSFLFPLCLTAAGATSQEAMAEYGVVYGMVMPVMLIPSAFLSSAALVLVPEFSECAARGEKEKLASLTKKAVSAALLIAGALLPLYAVLGRDIGILLFDSPESGVLIAFGSLLLLPMSVSMIAGSLLNSLRCEKHTLFIFLAGAGAMILCVVCLAGKLGSGALLCGMAAEHTLSAVLSLAVLKRKTGTAGEKKLLFKVLASSCIAIAFGLALRKFFLLHLSFLPALVCLFVFLPIGEAVLFALFGLADLRALLRRLSPPRDRAAKAENARKILPSRGIFSGVLLTRRKK</sequence>
<reference evidence="7" key="1">
    <citation type="journal article" date="2021" name="PeerJ">
        <title>Extensive microbial diversity within the chicken gut microbiome revealed by metagenomics and culture.</title>
        <authorList>
            <person name="Gilroy R."/>
            <person name="Ravi A."/>
            <person name="Getino M."/>
            <person name="Pursley I."/>
            <person name="Horton D.L."/>
            <person name="Alikhan N.F."/>
            <person name="Baker D."/>
            <person name="Gharbi K."/>
            <person name="Hall N."/>
            <person name="Watson M."/>
            <person name="Adriaenssens E.M."/>
            <person name="Foster-Nyarko E."/>
            <person name="Jarju S."/>
            <person name="Secka A."/>
            <person name="Antonio M."/>
            <person name="Oren A."/>
            <person name="Chaudhuri R.R."/>
            <person name="La Ragione R."/>
            <person name="Hildebrand F."/>
            <person name="Pallen M.J."/>
        </authorList>
    </citation>
    <scope>NUCLEOTIDE SEQUENCE</scope>
    <source>
        <strain evidence="7">CHK156-179</strain>
    </source>
</reference>
<dbReference type="PANTHER" id="PTHR30250">
    <property type="entry name" value="PST FAMILY PREDICTED COLANIC ACID TRANSPORTER"/>
    <property type="match status" value="1"/>
</dbReference>
<evidence type="ECO:0000313" key="7">
    <source>
        <dbReference type="EMBL" id="HJA03117.1"/>
    </source>
</evidence>
<keyword evidence="3 6" id="KW-0812">Transmembrane</keyword>
<dbReference type="InterPro" id="IPR002797">
    <property type="entry name" value="Polysacc_synth"/>
</dbReference>
<keyword evidence="5 6" id="KW-0472">Membrane</keyword>
<feature type="transmembrane region" description="Helical" evidence="6">
    <location>
        <begin position="341"/>
        <end position="361"/>
    </location>
</feature>
<dbReference type="Proteomes" id="UP000824221">
    <property type="component" value="Unassembled WGS sequence"/>
</dbReference>
<protein>
    <submittedName>
        <fullName evidence="7">Oligosaccharide flippase family protein</fullName>
    </submittedName>
</protein>
<organism evidence="7 8">
    <name type="scientific">Candidatus Gallimonas gallistercoris</name>
    <dbReference type="NCBI Taxonomy" id="2838602"/>
    <lineage>
        <taxon>Bacteria</taxon>
        <taxon>Bacillati</taxon>
        <taxon>Bacillota</taxon>
        <taxon>Clostridia</taxon>
        <taxon>Candidatus Gallimonas</taxon>
    </lineage>
</organism>
<feature type="transmembrane region" description="Helical" evidence="6">
    <location>
        <begin position="431"/>
        <end position="453"/>
    </location>
</feature>
<reference evidence="7" key="2">
    <citation type="submission" date="2021-04" db="EMBL/GenBank/DDBJ databases">
        <authorList>
            <person name="Gilroy R."/>
        </authorList>
    </citation>
    <scope>NUCLEOTIDE SEQUENCE</scope>
    <source>
        <strain evidence="7">CHK156-179</strain>
    </source>
</reference>
<comment type="caution">
    <text evidence="7">The sequence shown here is derived from an EMBL/GenBank/DDBJ whole genome shotgun (WGS) entry which is preliminary data.</text>
</comment>
<keyword evidence="2" id="KW-1003">Cell membrane</keyword>
<evidence type="ECO:0000256" key="6">
    <source>
        <dbReference type="SAM" id="Phobius"/>
    </source>
</evidence>
<evidence type="ECO:0000313" key="8">
    <source>
        <dbReference type="Proteomes" id="UP000824221"/>
    </source>
</evidence>
<feature type="transmembrane region" description="Helical" evidence="6">
    <location>
        <begin position="217"/>
        <end position="242"/>
    </location>
</feature>
<dbReference type="PANTHER" id="PTHR30250:SF11">
    <property type="entry name" value="O-ANTIGEN TRANSPORTER-RELATED"/>
    <property type="match status" value="1"/>
</dbReference>
<dbReference type="GO" id="GO:0005886">
    <property type="term" value="C:plasma membrane"/>
    <property type="evidence" value="ECO:0007669"/>
    <property type="project" value="UniProtKB-SubCell"/>
</dbReference>
<feature type="transmembrane region" description="Helical" evidence="6">
    <location>
        <begin position="157"/>
        <end position="175"/>
    </location>
</feature>
<feature type="transmembrane region" description="Helical" evidence="6">
    <location>
        <begin position="308"/>
        <end position="326"/>
    </location>
</feature>
<feature type="transmembrane region" description="Helical" evidence="6">
    <location>
        <begin position="262"/>
        <end position="287"/>
    </location>
</feature>
<feature type="transmembrane region" description="Helical" evidence="6">
    <location>
        <begin position="459"/>
        <end position="484"/>
    </location>
</feature>
<evidence type="ECO:0000256" key="1">
    <source>
        <dbReference type="ARBA" id="ARBA00004651"/>
    </source>
</evidence>
<evidence type="ECO:0000256" key="3">
    <source>
        <dbReference type="ARBA" id="ARBA00022692"/>
    </source>
</evidence>
<accession>A0A9D2H368</accession>
<comment type="subcellular location">
    <subcellularLocation>
        <location evidence="1">Cell membrane</location>
        <topology evidence="1">Multi-pass membrane protein</topology>
    </subcellularLocation>
</comment>
<name>A0A9D2H368_9FIRM</name>
<keyword evidence="4 6" id="KW-1133">Transmembrane helix</keyword>
<evidence type="ECO:0000256" key="4">
    <source>
        <dbReference type="ARBA" id="ARBA00022989"/>
    </source>
</evidence>
<proteinExistence type="predicted"/>
<dbReference type="AlphaFoldDB" id="A0A9D2H368"/>
<evidence type="ECO:0000256" key="5">
    <source>
        <dbReference type="ARBA" id="ARBA00023136"/>
    </source>
</evidence>
<dbReference type="InterPro" id="IPR050833">
    <property type="entry name" value="Poly_Biosynth_Transport"/>
</dbReference>